<feature type="transmembrane region" description="Helical" evidence="6">
    <location>
        <begin position="67"/>
        <end position="84"/>
    </location>
</feature>
<dbReference type="Proteomes" id="UP000009234">
    <property type="component" value="Chromosome"/>
</dbReference>
<accession>F6DQN3</accession>
<evidence type="ECO:0000313" key="8">
    <source>
        <dbReference type="Proteomes" id="UP000009234"/>
    </source>
</evidence>
<evidence type="ECO:0000256" key="2">
    <source>
        <dbReference type="ARBA" id="ARBA00007511"/>
    </source>
</evidence>
<dbReference type="eggNOG" id="COG0861">
    <property type="taxonomic scope" value="Bacteria"/>
</dbReference>
<evidence type="ECO:0000256" key="6">
    <source>
        <dbReference type="SAM" id="Phobius"/>
    </source>
</evidence>
<dbReference type="KEGG" id="dru:Desru_3830"/>
<evidence type="ECO:0000256" key="3">
    <source>
        <dbReference type="ARBA" id="ARBA00022692"/>
    </source>
</evidence>
<dbReference type="Pfam" id="PF03741">
    <property type="entry name" value="TerC"/>
    <property type="match status" value="1"/>
</dbReference>
<organism evidence="7 8">
    <name type="scientific">Desulforamulus ruminis (strain ATCC 23193 / DSM 2154 / NCIMB 8452 / DL)</name>
    <name type="common">Desulfotomaculum ruminis</name>
    <dbReference type="NCBI Taxonomy" id="696281"/>
    <lineage>
        <taxon>Bacteria</taxon>
        <taxon>Bacillati</taxon>
        <taxon>Bacillota</taxon>
        <taxon>Clostridia</taxon>
        <taxon>Eubacteriales</taxon>
        <taxon>Peptococcaceae</taxon>
        <taxon>Desulforamulus</taxon>
    </lineage>
</organism>
<comment type="similarity">
    <text evidence="2">Belongs to the TerC family.</text>
</comment>
<feature type="transmembrane region" description="Helical" evidence="6">
    <location>
        <begin position="193"/>
        <end position="211"/>
    </location>
</feature>
<dbReference type="STRING" id="696281.Desru_3830"/>
<dbReference type="AlphaFoldDB" id="F6DQN3"/>
<feature type="transmembrane region" description="Helical" evidence="6">
    <location>
        <begin position="105"/>
        <end position="123"/>
    </location>
</feature>
<feature type="transmembrane region" description="Helical" evidence="6">
    <location>
        <begin position="129"/>
        <end position="150"/>
    </location>
</feature>
<dbReference type="PANTHER" id="PTHR30238">
    <property type="entry name" value="MEMBRANE BOUND PREDICTED REDOX MODULATOR"/>
    <property type="match status" value="1"/>
</dbReference>
<protein>
    <submittedName>
        <fullName evidence="7">Integral membrane protein TerC</fullName>
    </submittedName>
</protein>
<dbReference type="NCBIfam" id="TIGR03717">
    <property type="entry name" value="R_switched_YjbE"/>
    <property type="match status" value="1"/>
</dbReference>
<dbReference type="InterPro" id="IPR022301">
    <property type="entry name" value="Integral_membrane_YjbE"/>
</dbReference>
<dbReference type="InterPro" id="IPR005496">
    <property type="entry name" value="Integral_membrane_TerC"/>
</dbReference>
<dbReference type="GO" id="GO:0016020">
    <property type="term" value="C:membrane"/>
    <property type="evidence" value="ECO:0007669"/>
    <property type="project" value="UniProtKB-SubCell"/>
</dbReference>
<dbReference type="OrthoDB" id="5295733at2"/>
<feature type="transmembrane region" description="Helical" evidence="6">
    <location>
        <begin position="40"/>
        <end position="61"/>
    </location>
</feature>
<proteinExistence type="inferred from homology"/>
<sequence length="227" mass="24911">MEDFGILLSIITLNIVLSGDNAVVIAMAGRNLPEDQQRKAILIGSGGAIVFRIILTVAAFYLLKIPFVQAAGGLMLIYIAIKLLTQKESCEEYQAACSLMDAVKIIIFADIIMSLDNTLAIVAVAKGSWLMLLIGLATSIPIIIFCSKIIMYFMNKYPIIIYIGAGILAWTSGEMVIQDEKVMTFLAGFLPHMVHRVFPLVVTIAVLLYGWRHNMKSSEGTLNTHSQ</sequence>
<dbReference type="RefSeq" id="WP_013843775.1">
    <property type="nucleotide sequence ID" value="NC_015589.1"/>
</dbReference>
<keyword evidence="5 6" id="KW-0472">Membrane</keyword>
<name>F6DQN3_DESRL</name>
<comment type="subcellular location">
    <subcellularLocation>
        <location evidence="1">Membrane</location>
        <topology evidence="1">Multi-pass membrane protein</topology>
    </subcellularLocation>
</comment>
<dbReference type="HOGENOM" id="CLU_070543_0_1_9"/>
<dbReference type="PANTHER" id="PTHR30238:SF4">
    <property type="entry name" value="SLL1022 PROTEIN"/>
    <property type="match status" value="1"/>
</dbReference>
<keyword evidence="3 6" id="KW-0812">Transmembrane</keyword>
<gene>
    <name evidence="7" type="ordered locus">Desru_3830</name>
</gene>
<dbReference type="EMBL" id="CP002780">
    <property type="protein sequence ID" value="AEG62030.1"/>
    <property type="molecule type" value="Genomic_DNA"/>
</dbReference>
<reference evidence="7 8" key="2">
    <citation type="journal article" date="2012" name="Stand. Genomic Sci.">
        <title>Complete genome sequence of the sulfate-reducing firmicute Desulfotomaculum ruminis type strain (DL(T)).</title>
        <authorList>
            <person name="Spring S."/>
            <person name="Visser M."/>
            <person name="Lu M."/>
            <person name="Copeland A."/>
            <person name="Lapidus A."/>
            <person name="Lucas S."/>
            <person name="Cheng J.F."/>
            <person name="Han C."/>
            <person name="Tapia R."/>
            <person name="Goodwin L.A."/>
            <person name="Pitluck S."/>
            <person name="Ivanova N."/>
            <person name="Land M."/>
            <person name="Hauser L."/>
            <person name="Larimer F."/>
            <person name="Rohde M."/>
            <person name="Goker M."/>
            <person name="Detter J.C."/>
            <person name="Kyrpides N.C."/>
            <person name="Woyke T."/>
            <person name="Schaap P.J."/>
            <person name="Plugge C.M."/>
            <person name="Muyzer G."/>
            <person name="Kuever J."/>
            <person name="Pereira I.A."/>
            <person name="Parshina S.N."/>
            <person name="Bernier-Latmani R."/>
            <person name="Stams A.J."/>
            <person name="Klenk H.P."/>
        </authorList>
    </citation>
    <scope>NUCLEOTIDE SEQUENCE [LARGE SCALE GENOMIC DNA]</scope>
    <source>
        <strain evidence="8">ATCC 23193 / DSM 2154 / NCIB 8452 / DL</strain>
    </source>
</reference>
<evidence type="ECO:0000256" key="4">
    <source>
        <dbReference type="ARBA" id="ARBA00022989"/>
    </source>
</evidence>
<evidence type="ECO:0000313" key="7">
    <source>
        <dbReference type="EMBL" id="AEG62030.1"/>
    </source>
</evidence>
<feature type="transmembrane region" description="Helical" evidence="6">
    <location>
        <begin position="157"/>
        <end position="173"/>
    </location>
</feature>
<keyword evidence="8" id="KW-1185">Reference proteome</keyword>
<reference evidence="8" key="1">
    <citation type="submission" date="2011-05" db="EMBL/GenBank/DDBJ databases">
        <title>Complete sequence of Desulfotomaculum ruminis DSM 2154.</title>
        <authorList>
            <person name="Lucas S."/>
            <person name="Copeland A."/>
            <person name="Lapidus A."/>
            <person name="Cheng J.-F."/>
            <person name="Goodwin L."/>
            <person name="Pitluck S."/>
            <person name="Lu M."/>
            <person name="Detter J.C."/>
            <person name="Han C."/>
            <person name="Tapia R."/>
            <person name="Land M."/>
            <person name="Hauser L."/>
            <person name="Kyrpides N."/>
            <person name="Ivanova N."/>
            <person name="Mikhailova N."/>
            <person name="Pagani I."/>
            <person name="Stams A.J.M."/>
            <person name="Plugge C.M."/>
            <person name="Muyzer G."/>
            <person name="Kuever J."/>
            <person name="Parshina S.N."/>
            <person name="Ivanova A.E."/>
            <person name="Nazina T.N."/>
            <person name="Brambilla E."/>
            <person name="Spring S."/>
            <person name="Klenk H.-P."/>
            <person name="Woyke T."/>
        </authorList>
    </citation>
    <scope>NUCLEOTIDE SEQUENCE [LARGE SCALE GENOMIC DNA]</scope>
    <source>
        <strain evidence="8">ATCC 23193 / DSM 2154 / NCIB 8452 / DL</strain>
    </source>
</reference>
<evidence type="ECO:0000256" key="5">
    <source>
        <dbReference type="ARBA" id="ARBA00023136"/>
    </source>
</evidence>
<feature type="transmembrane region" description="Helical" evidence="6">
    <location>
        <begin position="6"/>
        <end position="28"/>
    </location>
</feature>
<evidence type="ECO:0000256" key="1">
    <source>
        <dbReference type="ARBA" id="ARBA00004141"/>
    </source>
</evidence>
<keyword evidence="4 6" id="KW-1133">Transmembrane helix</keyword>